<dbReference type="SUPFAM" id="SSF53335">
    <property type="entry name" value="S-adenosyl-L-methionine-dependent methyltransferases"/>
    <property type="match status" value="1"/>
</dbReference>
<dbReference type="EMBL" id="JH660686">
    <property type="protein sequence ID" value="EIM31412.1"/>
    <property type="molecule type" value="Genomic_DNA"/>
</dbReference>
<dbReference type="PANTHER" id="PTHR11579:SF18">
    <property type="entry name" value="PROTEIN-L-ISOASPARTATE O-METHYLTRANSFERASE"/>
    <property type="match status" value="1"/>
</dbReference>
<feature type="domain" description="Ribosomal RNA adenine methylase transferase N-terminal" evidence="7">
    <location>
        <begin position="65"/>
        <end position="190"/>
    </location>
</feature>
<dbReference type="GO" id="GO:0004719">
    <property type="term" value="F:protein-L-isoaspartate (D-aspartate) O-methyltransferase activity"/>
    <property type="evidence" value="ECO:0007669"/>
    <property type="project" value="InterPro"/>
</dbReference>
<evidence type="ECO:0000313" key="8">
    <source>
        <dbReference type="EMBL" id="EIM31412.1"/>
    </source>
</evidence>
<evidence type="ECO:0000256" key="4">
    <source>
        <dbReference type="ARBA" id="ARBA00022679"/>
    </source>
</evidence>
<gene>
    <name evidence="8" type="ORF">LepocDRAFT_00001400</name>
</gene>
<sequence length="218" mass="23720">MNVEQARFNMIEQQIRPWNVLEPSVLSLLSAIKREDFVPSACKELAFMDVEIPLPGDSTMLAPRVEARLLQELAPKRHEQVLEIGTGSGFMAALLGHRAQKVVSIEIRPELASIARDNLYRAGLSNVEVRTGDGLNDSAQAEAPWDAVVLSGSVPEVSPALLAQLKVGGRLVAVVGSEPVMQAVRITRVNQAEWRTEALFDTVIAPLEGALTPSSFKF</sequence>
<dbReference type="RefSeq" id="WP_009453521.1">
    <property type="nucleotide sequence ID" value="NZ_JH660686.1"/>
</dbReference>
<dbReference type="Proteomes" id="UP000053899">
    <property type="component" value="Unassembled WGS sequence"/>
</dbReference>
<dbReference type="AlphaFoldDB" id="I4Z5C0"/>
<organism evidence="8 9">
    <name type="scientific">Leptothrix ochracea L12</name>
    <dbReference type="NCBI Taxonomy" id="735332"/>
    <lineage>
        <taxon>Bacteria</taxon>
        <taxon>Pseudomonadati</taxon>
        <taxon>Pseudomonadota</taxon>
        <taxon>Betaproteobacteria</taxon>
        <taxon>Burkholderiales</taxon>
        <taxon>Sphaerotilaceae</taxon>
        <taxon>Leptothrix</taxon>
    </lineage>
</organism>
<keyword evidence="4 8" id="KW-0808">Transferase</keyword>
<dbReference type="GO" id="GO:0005737">
    <property type="term" value="C:cytoplasm"/>
    <property type="evidence" value="ECO:0007669"/>
    <property type="project" value="TreeGrafter"/>
</dbReference>
<name>I4Z5C0_9BURK</name>
<dbReference type="OrthoDB" id="9810066at2"/>
<accession>I4Z5C0</accession>
<evidence type="ECO:0000256" key="6">
    <source>
        <dbReference type="ARBA" id="ARBA00030757"/>
    </source>
</evidence>
<keyword evidence="3 8" id="KW-0489">Methyltransferase</keyword>
<dbReference type="Gene3D" id="3.40.50.150">
    <property type="entry name" value="Vaccinia Virus protein VP39"/>
    <property type="match status" value="1"/>
</dbReference>
<evidence type="ECO:0000256" key="1">
    <source>
        <dbReference type="ARBA" id="ARBA00005369"/>
    </source>
</evidence>
<dbReference type="CDD" id="cd02440">
    <property type="entry name" value="AdoMet_MTases"/>
    <property type="match status" value="1"/>
</dbReference>
<proteinExistence type="inferred from homology"/>
<evidence type="ECO:0000259" key="7">
    <source>
        <dbReference type="SMART" id="SM00650"/>
    </source>
</evidence>
<evidence type="ECO:0000256" key="5">
    <source>
        <dbReference type="ARBA" id="ARBA00022691"/>
    </source>
</evidence>
<comment type="similarity">
    <text evidence="1">Belongs to the methyltransferase superfamily. L-isoaspartyl/D-aspartyl protein methyltransferase family.</text>
</comment>
<evidence type="ECO:0000256" key="2">
    <source>
        <dbReference type="ARBA" id="ARBA00013346"/>
    </source>
</evidence>
<dbReference type="InterPro" id="IPR029063">
    <property type="entry name" value="SAM-dependent_MTases_sf"/>
</dbReference>
<dbReference type="GO" id="GO:0000179">
    <property type="term" value="F:rRNA (adenine-N6,N6-)-dimethyltransferase activity"/>
    <property type="evidence" value="ECO:0007669"/>
    <property type="project" value="InterPro"/>
</dbReference>
<protein>
    <recommendedName>
        <fullName evidence="2">Protein-L-isoaspartate O-methyltransferase</fullName>
    </recommendedName>
    <alternativeName>
        <fullName evidence="6">Protein L-isoaspartyl methyltransferase</fullName>
    </alternativeName>
</protein>
<reference evidence="8 9" key="1">
    <citation type="submission" date="2012-04" db="EMBL/GenBank/DDBJ databases">
        <title>Improved High-Quality Draft sequence of Leptothrix ochracea L12.</title>
        <authorList>
            <consortium name="US DOE Joint Genome Institute"/>
            <person name="Lucas S."/>
            <person name="Han J."/>
            <person name="Lapidus A."/>
            <person name="Cheng J.-F."/>
            <person name="Goodwin L."/>
            <person name="Pitluck S."/>
            <person name="Peters L."/>
            <person name="Zeytun A."/>
            <person name="Detter J.C."/>
            <person name="Han C."/>
            <person name="Tapia R."/>
            <person name="Land M."/>
            <person name="Hauser L."/>
            <person name="Kyrpides N."/>
            <person name="Ivanova N."/>
            <person name="Pagani I."/>
            <person name="Stepanauskas R."/>
            <person name="Masland D."/>
            <person name="Poulton N."/>
            <person name="Emerson D."/>
            <person name="Fleming E."/>
            <person name="Woyke T."/>
        </authorList>
    </citation>
    <scope>NUCLEOTIDE SEQUENCE [LARGE SCALE GENOMIC DNA]</scope>
    <source>
        <strain evidence="8 9">L12</strain>
    </source>
</reference>
<dbReference type="SMART" id="SM00650">
    <property type="entry name" value="rADc"/>
    <property type="match status" value="1"/>
</dbReference>
<evidence type="ECO:0000313" key="9">
    <source>
        <dbReference type="Proteomes" id="UP000053899"/>
    </source>
</evidence>
<dbReference type="GeneID" id="92352306"/>
<dbReference type="InterPro" id="IPR000682">
    <property type="entry name" value="PCMT"/>
</dbReference>
<keyword evidence="9" id="KW-1185">Reference proteome</keyword>
<dbReference type="InterPro" id="IPR020598">
    <property type="entry name" value="rRNA_Ade_methylase_Trfase_N"/>
</dbReference>
<evidence type="ECO:0000256" key="3">
    <source>
        <dbReference type="ARBA" id="ARBA00022603"/>
    </source>
</evidence>
<keyword evidence="5" id="KW-0949">S-adenosyl-L-methionine</keyword>
<dbReference type="Pfam" id="PF01135">
    <property type="entry name" value="PCMT"/>
    <property type="match status" value="1"/>
</dbReference>
<dbReference type="HOGENOM" id="CLU_055432_2_1_4"/>
<dbReference type="PANTHER" id="PTHR11579">
    <property type="entry name" value="PROTEIN-L-ISOASPARTATE O-METHYLTRANSFERASE"/>
    <property type="match status" value="1"/>
</dbReference>